<dbReference type="PANTHER" id="PTHR30163:SF9">
    <property type="entry name" value="MEMBRANE-BOUND LYTIC MUREIN TRANSGLYCOSYLASE B"/>
    <property type="match status" value="1"/>
</dbReference>
<gene>
    <name evidence="2" type="ORF">S06H3_43773</name>
</gene>
<name>X1P5W4_9ZZZZ</name>
<dbReference type="CDD" id="cd13399">
    <property type="entry name" value="Slt35-like"/>
    <property type="match status" value="1"/>
</dbReference>
<feature type="non-terminal residue" evidence="2">
    <location>
        <position position="1"/>
    </location>
</feature>
<protein>
    <recommendedName>
        <fullName evidence="1">Transglycosylase SLT domain-containing protein</fullName>
    </recommendedName>
</protein>
<dbReference type="InterPro" id="IPR043426">
    <property type="entry name" value="MltB-like"/>
</dbReference>
<proteinExistence type="predicted"/>
<dbReference type="PANTHER" id="PTHR30163">
    <property type="entry name" value="MEMBRANE-BOUND LYTIC MUREIN TRANSGLYCOSYLASE B"/>
    <property type="match status" value="1"/>
</dbReference>
<organism evidence="2">
    <name type="scientific">marine sediment metagenome</name>
    <dbReference type="NCBI Taxonomy" id="412755"/>
    <lineage>
        <taxon>unclassified sequences</taxon>
        <taxon>metagenomes</taxon>
        <taxon>ecological metagenomes</taxon>
    </lineage>
</organism>
<dbReference type="Gene3D" id="1.10.8.350">
    <property type="entry name" value="Bacterial muramidase"/>
    <property type="match status" value="1"/>
</dbReference>
<comment type="caution">
    <text evidence="2">The sequence shown here is derived from an EMBL/GenBank/DDBJ whole genome shotgun (WGS) entry which is preliminary data.</text>
</comment>
<evidence type="ECO:0000313" key="2">
    <source>
        <dbReference type="EMBL" id="GAI34415.1"/>
    </source>
</evidence>
<dbReference type="InterPro" id="IPR031304">
    <property type="entry name" value="SLT_2"/>
</dbReference>
<dbReference type="AlphaFoldDB" id="X1P5W4"/>
<evidence type="ECO:0000259" key="1">
    <source>
        <dbReference type="Pfam" id="PF13406"/>
    </source>
</evidence>
<dbReference type="InterPro" id="IPR023346">
    <property type="entry name" value="Lysozyme-like_dom_sf"/>
</dbReference>
<dbReference type="EMBL" id="BARV01027175">
    <property type="protein sequence ID" value="GAI34415.1"/>
    <property type="molecule type" value="Genomic_DNA"/>
</dbReference>
<feature type="domain" description="Transglycosylase SLT" evidence="1">
    <location>
        <begin position="10"/>
        <end position="93"/>
    </location>
</feature>
<dbReference type="GO" id="GO:0008933">
    <property type="term" value="F:peptidoglycan lytic transglycosylase activity"/>
    <property type="evidence" value="ECO:0007669"/>
    <property type="project" value="TreeGrafter"/>
</dbReference>
<dbReference type="Pfam" id="PF13406">
    <property type="entry name" value="SLT_2"/>
    <property type="match status" value="1"/>
</dbReference>
<accession>X1P5W4</accession>
<dbReference type="SUPFAM" id="SSF53955">
    <property type="entry name" value="Lysozyme-like"/>
    <property type="match status" value="1"/>
</dbReference>
<reference evidence="2" key="1">
    <citation type="journal article" date="2014" name="Front. Microbiol.">
        <title>High frequency of phylogenetically diverse reductive dehalogenase-homologous genes in deep subseafloor sedimentary metagenomes.</title>
        <authorList>
            <person name="Kawai M."/>
            <person name="Futagami T."/>
            <person name="Toyoda A."/>
            <person name="Takaki Y."/>
            <person name="Nishi S."/>
            <person name="Hori S."/>
            <person name="Arai W."/>
            <person name="Tsubouchi T."/>
            <person name="Morono Y."/>
            <person name="Uchiyama I."/>
            <person name="Ito T."/>
            <person name="Fujiyama A."/>
            <person name="Inagaki F."/>
            <person name="Takami H."/>
        </authorList>
    </citation>
    <scope>NUCLEOTIDE SEQUENCE</scope>
    <source>
        <strain evidence="2">Expedition CK06-06</strain>
    </source>
</reference>
<sequence>NEIKKRLKKKRTRAYRELKALLAYAKDQNIDPFAVKGSIEGAIGLPQFLPSNIKRHGFDGNGDGEIDLFQHEDAIASIASYLKAHNWREDNNYRKKKEIILKYNQSNYYASTVLKLAERLTNHWH</sequence>
<dbReference type="GO" id="GO:0009253">
    <property type="term" value="P:peptidoglycan catabolic process"/>
    <property type="evidence" value="ECO:0007669"/>
    <property type="project" value="TreeGrafter"/>
</dbReference>